<accession>A0AAV7KYB0</accession>
<protein>
    <submittedName>
        <fullName evidence="2">Uncharacterized protein</fullName>
    </submittedName>
</protein>
<feature type="region of interest" description="Disordered" evidence="1">
    <location>
        <begin position="55"/>
        <end position="92"/>
    </location>
</feature>
<evidence type="ECO:0000313" key="3">
    <source>
        <dbReference type="Proteomes" id="UP001066276"/>
    </source>
</evidence>
<evidence type="ECO:0000256" key="1">
    <source>
        <dbReference type="SAM" id="MobiDB-lite"/>
    </source>
</evidence>
<evidence type="ECO:0000313" key="2">
    <source>
        <dbReference type="EMBL" id="KAJ1080405.1"/>
    </source>
</evidence>
<dbReference type="AlphaFoldDB" id="A0AAV7KYB0"/>
<keyword evidence="3" id="KW-1185">Reference proteome</keyword>
<gene>
    <name evidence="2" type="ORF">NDU88_000613</name>
</gene>
<feature type="compositionally biased region" description="Polar residues" evidence="1">
    <location>
        <begin position="66"/>
        <end position="76"/>
    </location>
</feature>
<dbReference type="EMBL" id="JANPWB010000016">
    <property type="protein sequence ID" value="KAJ1080405.1"/>
    <property type="molecule type" value="Genomic_DNA"/>
</dbReference>
<organism evidence="2 3">
    <name type="scientific">Pleurodeles waltl</name>
    <name type="common">Iberian ribbed newt</name>
    <dbReference type="NCBI Taxonomy" id="8319"/>
    <lineage>
        <taxon>Eukaryota</taxon>
        <taxon>Metazoa</taxon>
        <taxon>Chordata</taxon>
        <taxon>Craniata</taxon>
        <taxon>Vertebrata</taxon>
        <taxon>Euteleostomi</taxon>
        <taxon>Amphibia</taxon>
        <taxon>Batrachia</taxon>
        <taxon>Caudata</taxon>
        <taxon>Salamandroidea</taxon>
        <taxon>Salamandridae</taxon>
        <taxon>Pleurodelinae</taxon>
        <taxon>Pleurodeles</taxon>
    </lineage>
</organism>
<reference evidence="2" key="1">
    <citation type="journal article" date="2022" name="bioRxiv">
        <title>Sequencing and chromosome-scale assembly of the giantPleurodeles waltlgenome.</title>
        <authorList>
            <person name="Brown T."/>
            <person name="Elewa A."/>
            <person name="Iarovenko S."/>
            <person name="Subramanian E."/>
            <person name="Araus A.J."/>
            <person name="Petzold A."/>
            <person name="Susuki M."/>
            <person name="Suzuki K.-i.T."/>
            <person name="Hayashi T."/>
            <person name="Toyoda A."/>
            <person name="Oliveira C."/>
            <person name="Osipova E."/>
            <person name="Leigh N.D."/>
            <person name="Simon A."/>
            <person name="Yun M.H."/>
        </authorList>
    </citation>
    <scope>NUCLEOTIDE SEQUENCE</scope>
    <source>
        <strain evidence="2">20211129_DDA</strain>
        <tissue evidence="2">Liver</tissue>
    </source>
</reference>
<name>A0AAV7KYB0_PLEWA</name>
<dbReference type="Proteomes" id="UP001066276">
    <property type="component" value="Chromosome 12"/>
</dbReference>
<proteinExistence type="predicted"/>
<sequence length="143" mass="15756">MCADFGKEKTFQTRSSGAARILCFLQRLFHWLHCCGVHTCWRASVRRMPPKGVKAALSAGRGKPQRISTTTRQGTANEVKCGSGEKTSNKPKNTLMDRFFEKRREGVLGETGMIASLLVCEQPVLTESGTGIGPPCRKEWGDP</sequence>
<comment type="caution">
    <text evidence="2">The sequence shown here is derived from an EMBL/GenBank/DDBJ whole genome shotgun (WGS) entry which is preliminary data.</text>
</comment>